<evidence type="ECO:0000313" key="1">
    <source>
        <dbReference type="EMBL" id="QKD80857.1"/>
    </source>
</evidence>
<sequence length="67" mass="6902">MGTTGDRPDQLIPTNGSTQLMAIEAAILGAAQTNPHSAAAIGNQSAINRRSIYDAERISAILAPLGK</sequence>
<keyword evidence="2" id="KW-1185">Reference proteome</keyword>
<accession>A0A6M8B812</accession>
<name>A0A6M8B812_9CYAN</name>
<dbReference type="AlphaFoldDB" id="A0A6M8B812"/>
<reference evidence="1 2" key="1">
    <citation type="submission" date="2020-05" db="EMBL/GenBank/DDBJ databases">
        <title>Complete genome sequence of of a novel Thermoleptolyngbya strain isolated from hot springs of Ganzi, Sichuan China.</title>
        <authorList>
            <person name="Tang J."/>
            <person name="Daroch M."/>
            <person name="Li L."/>
            <person name="Waleron K."/>
            <person name="Waleron M."/>
            <person name="Waleron M."/>
        </authorList>
    </citation>
    <scope>NUCLEOTIDE SEQUENCE [LARGE SCALE GENOMIC DNA]</scope>
    <source>
        <strain evidence="1 2">PKUAC-SCTA183</strain>
    </source>
</reference>
<dbReference type="KEGG" id="theu:HPC62_00545"/>
<proteinExistence type="predicted"/>
<protein>
    <submittedName>
        <fullName evidence="1">Uncharacterized protein</fullName>
    </submittedName>
</protein>
<organism evidence="1 2">
    <name type="scientific">Thermoleptolyngbya sichuanensis A183</name>
    <dbReference type="NCBI Taxonomy" id="2737172"/>
    <lineage>
        <taxon>Bacteria</taxon>
        <taxon>Bacillati</taxon>
        <taxon>Cyanobacteriota</taxon>
        <taxon>Cyanophyceae</taxon>
        <taxon>Oculatellales</taxon>
        <taxon>Oculatellaceae</taxon>
        <taxon>Thermoleptolyngbya</taxon>
        <taxon>Thermoleptolyngbya sichuanensis</taxon>
    </lineage>
</organism>
<dbReference type="RefSeq" id="WP_172353288.1">
    <property type="nucleotide sequence ID" value="NZ_CP053661.1"/>
</dbReference>
<evidence type="ECO:0000313" key="2">
    <source>
        <dbReference type="Proteomes" id="UP000505210"/>
    </source>
</evidence>
<dbReference type="EMBL" id="CP053661">
    <property type="protein sequence ID" value="QKD80857.1"/>
    <property type="molecule type" value="Genomic_DNA"/>
</dbReference>
<gene>
    <name evidence="1" type="ORF">HPC62_00545</name>
</gene>
<dbReference type="Proteomes" id="UP000505210">
    <property type="component" value="Chromosome"/>
</dbReference>